<keyword evidence="2" id="KW-1185">Reference proteome</keyword>
<dbReference type="InterPro" id="IPR023393">
    <property type="entry name" value="START-like_dom_sf"/>
</dbReference>
<dbReference type="EMBL" id="QXJC01000007">
    <property type="protein sequence ID" value="RID97450.1"/>
    <property type="molecule type" value="Genomic_DNA"/>
</dbReference>
<dbReference type="Gene3D" id="3.30.530.20">
    <property type="match status" value="1"/>
</dbReference>
<evidence type="ECO:0000313" key="2">
    <source>
        <dbReference type="Proteomes" id="UP000266302"/>
    </source>
</evidence>
<proteinExistence type="predicted"/>
<gene>
    <name evidence="1" type="ORF">D3F03_14430</name>
</gene>
<protein>
    <submittedName>
        <fullName evidence="1">Uncharacterized protein</fullName>
    </submittedName>
</protein>
<sequence>MWALLSELAASPVTEWRAGTDFAWWSTHSGLRVRARHTLHPEPQGVCRVCLELRMPGAPGSRVALFAGAITKRYLALKAACLAAYAQLDAAGVKAGAADPREDLP</sequence>
<comment type="caution">
    <text evidence="1">The sequence shown here is derived from an EMBL/GenBank/DDBJ whole genome shotgun (WGS) entry which is preliminary data.</text>
</comment>
<dbReference type="SUPFAM" id="SSF55961">
    <property type="entry name" value="Bet v1-like"/>
    <property type="match status" value="1"/>
</dbReference>
<dbReference type="Proteomes" id="UP000266302">
    <property type="component" value="Unassembled WGS sequence"/>
</dbReference>
<evidence type="ECO:0000313" key="1">
    <source>
        <dbReference type="EMBL" id="RID97450.1"/>
    </source>
</evidence>
<name>A0A398CAT3_9BURK</name>
<reference evidence="1 2" key="1">
    <citation type="submission" date="2018-09" db="EMBL/GenBank/DDBJ databases">
        <title>Draft genome of Simplicispira sp. NY-02.</title>
        <authorList>
            <person name="Im W.T."/>
        </authorList>
    </citation>
    <scope>NUCLEOTIDE SEQUENCE [LARGE SCALE GENOMIC DNA]</scope>
    <source>
        <strain evidence="1 2">NY-02</strain>
    </source>
</reference>
<accession>A0A398CAT3</accession>
<organism evidence="1 2">
    <name type="scientific">Simplicispira hankyongi</name>
    <dbReference type="NCBI Taxonomy" id="2315688"/>
    <lineage>
        <taxon>Bacteria</taxon>
        <taxon>Pseudomonadati</taxon>
        <taxon>Pseudomonadota</taxon>
        <taxon>Betaproteobacteria</taxon>
        <taxon>Burkholderiales</taxon>
        <taxon>Comamonadaceae</taxon>
        <taxon>Simplicispira</taxon>
    </lineage>
</organism>
<dbReference type="AlphaFoldDB" id="A0A398CAT3"/>